<dbReference type="OrthoDB" id="3298842at2"/>
<dbReference type="RefSeq" id="WP_089207153.1">
    <property type="nucleotide sequence ID" value="NZ_FZOD01000008.1"/>
</dbReference>
<gene>
    <name evidence="1" type="ORF">SAMN05216276_1008158</name>
</gene>
<dbReference type="EMBL" id="FZOD01000008">
    <property type="protein sequence ID" value="SNS38022.1"/>
    <property type="molecule type" value="Genomic_DNA"/>
</dbReference>
<proteinExistence type="predicted"/>
<reference evidence="1 2" key="1">
    <citation type="submission" date="2017-06" db="EMBL/GenBank/DDBJ databases">
        <authorList>
            <person name="Kim H.J."/>
            <person name="Triplett B.A."/>
        </authorList>
    </citation>
    <scope>NUCLEOTIDE SEQUENCE [LARGE SCALE GENOMIC DNA]</scope>
    <source>
        <strain evidence="1 2">CGMCC 4.2132</strain>
    </source>
</reference>
<keyword evidence="2" id="KW-1185">Reference proteome</keyword>
<evidence type="ECO:0000313" key="1">
    <source>
        <dbReference type="EMBL" id="SNS38022.1"/>
    </source>
</evidence>
<sequence length="62" mass="6950">MIAKNIEDRVRDLESWAFQAGRDLAEIKSILAEDTERLAVIEQGVALLLNHCDIERPGTESV</sequence>
<name>A0A239E217_9ACTN</name>
<protein>
    <submittedName>
        <fullName evidence="1">Uncharacterized protein</fullName>
    </submittedName>
</protein>
<dbReference type="AlphaFoldDB" id="A0A239E217"/>
<dbReference type="Proteomes" id="UP000198282">
    <property type="component" value="Unassembled WGS sequence"/>
</dbReference>
<evidence type="ECO:0000313" key="2">
    <source>
        <dbReference type="Proteomes" id="UP000198282"/>
    </source>
</evidence>
<accession>A0A239E217</accession>
<organism evidence="1 2">
    <name type="scientific">Streptosporangium subroseum</name>
    <dbReference type="NCBI Taxonomy" id="106412"/>
    <lineage>
        <taxon>Bacteria</taxon>
        <taxon>Bacillati</taxon>
        <taxon>Actinomycetota</taxon>
        <taxon>Actinomycetes</taxon>
        <taxon>Streptosporangiales</taxon>
        <taxon>Streptosporangiaceae</taxon>
        <taxon>Streptosporangium</taxon>
    </lineage>
</organism>